<dbReference type="AlphaFoldDB" id="A0A074S5F1"/>
<feature type="region of interest" description="Disordered" evidence="1">
    <location>
        <begin position="1"/>
        <end position="53"/>
    </location>
</feature>
<organism evidence="3 4">
    <name type="scientific">Rhizoctonia solani 123E</name>
    <dbReference type="NCBI Taxonomy" id="1423351"/>
    <lineage>
        <taxon>Eukaryota</taxon>
        <taxon>Fungi</taxon>
        <taxon>Dikarya</taxon>
        <taxon>Basidiomycota</taxon>
        <taxon>Agaricomycotina</taxon>
        <taxon>Agaricomycetes</taxon>
        <taxon>Cantharellales</taxon>
        <taxon>Ceratobasidiaceae</taxon>
        <taxon>Rhizoctonia</taxon>
    </lineage>
</organism>
<gene>
    <name evidence="3" type="ORF">V565_050580</name>
</gene>
<dbReference type="InterPro" id="IPR024771">
    <property type="entry name" value="SUZ"/>
</dbReference>
<dbReference type="Pfam" id="PF12752">
    <property type="entry name" value="SUZ"/>
    <property type="match status" value="1"/>
</dbReference>
<dbReference type="Proteomes" id="UP000027456">
    <property type="component" value="Unassembled WGS sequence"/>
</dbReference>
<evidence type="ECO:0000259" key="2">
    <source>
        <dbReference type="PROSITE" id="PS51673"/>
    </source>
</evidence>
<dbReference type="PROSITE" id="PS51673">
    <property type="entry name" value="SUZ"/>
    <property type="match status" value="1"/>
</dbReference>
<keyword evidence="4" id="KW-1185">Reference proteome</keyword>
<dbReference type="HOGENOM" id="CLU_776473_0_0_1"/>
<name>A0A074S5F1_9AGAM</name>
<proteinExistence type="predicted"/>
<evidence type="ECO:0000313" key="3">
    <source>
        <dbReference type="EMBL" id="KEP52103.1"/>
    </source>
</evidence>
<protein>
    <submittedName>
        <fullName evidence="3">SUZ domain protein</fullName>
    </submittedName>
</protein>
<evidence type="ECO:0000313" key="4">
    <source>
        <dbReference type="Proteomes" id="UP000027456"/>
    </source>
</evidence>
<feature type="region of interest" description="Disordered" evidence="1">
    <location>
        <begin position="313"/>
        <end position="357"/>
    </location>
</feature>
<dbReference type="OrthoDB" id="278430at2759"/>
<feature type="compositionally biased region" description="Basic and acidic residues" evidence="1">
    <location>
        <begin position="40"/>
        <end position="53"/>
    </location>
</feature>
<sequence length="357" mass="39716">MEQAPAPAFKIMRRTADERARAKQPGRADSTGDDQTDGTEDPKRRAQMTIEERTAAYEQARSRIFQGFQEKEGQPSPTPTRRDSANSEVSCFVFLFFILAHVVYSHAGSTSSVDRIFHPLLVGLLFPKTWPLYRLPITHRCCSTPMPRVPPLRSHTILVSPTCTARSTTRCMHITRSRNTIQDRPQWVILLRSPTPFLLNTRQPGLLPSPNPSLNTVPKHAMRFLRCSPIDTCTWLPPTPSRPTSICSPTSMLALSINLSWSLPHPRHRAAVTRVARVHATDTAMAMLPMDPTEVPRVPGPRSVPGARRLLRHPCGASPASTGVYPQARARPVPTRVQPGAPEAGLARRPTRRLPSR</sequence>
<accession>A0A074S5F1</accession>
<dbReference type="STRING" id="1423351.A0A074S5F1"/>
<feature type="domain" description="SUZ" evidence="2">
    <location>
        <begin position="1"/>
        <end position="69"/>
    </location>
</feature>
<reference evidence="3 4" key="1">
    <citation type="submission" date="2013-12" db="EMBL/GenBank/DDBJ databases">
        <authorList>
            <person name="Cubeta M."/>
            <person name="Pakala S."/>
            <person name="Fedorova N."/>
            <person name="Thomas E."/>
            <person name="Dean R."/>
            <person name="Jabaji S."/>
            <person name="Neate S."/>
            <person name="Toda T."/>
            <person name="Tavantzis S."/>
            <person name="Vilgalys R."/>
            <person name="Bharathan N."/>
            <person name="Pakala S."/>
            <person name="Losada L.S."/>
            <person name="Zafar N."/>
            <person name="Nierman W."/>
        </authorList>
    </citation>
    <scope>NUCLEOTIDE SEQUENCE [LARGE SCALE GENOMIC DNA]</scope>
    <source>
        <strain evidence="3 4">123E</strain>
    </source>
</reference>
<evidence type="ECO:0000256" key="1">
    <source>
        <dbReference type="SAM" id="MobiDB-lite"/>
    </source>
</evidence>
<comment type="caution">
    <text evidence="3">The sequence shown here is derived from an EMBL/GenBank/DDBJ whole genome shotgun (WGS) entry which is preliminary data.</text>
</comment>
<dbReference type="EMBL" id="AZST01000124">
    <property type="protein sequence ID" value="KEP52103.1"/>
    <property type="molecule type" value="Genomic_DNA"/>
</dbReference>